<dbReference type="Pfam" id="PF00583">
    <property type="entry name" value="Acetyltransf_1"/>
    <property type="match status" value="1"/>
</dbReference>
<dbReference type="RefSeq" id="WP_013627256.1">
    <property type="nucleotide sequence ID" value="NC_015174.1"/>
</dbReference>
<dbReference type="EMBL" id="CP002546">
    <property type="protein sequence ID" value="ADY58516.1"/>
    <property type="molecule type" value="Genomic_DNA"/>
</dbReference>
<dbReference type="Gene3D" id="3.40.630.30">
    <property type="match status" value="1"/>
</dbReference>
<dbReference type="CDD" id="cd04301">
    <property type="entry name" value="NAT_SF"/>
    <property type="match status" value="1"/>
</dbReference>
<keyword evidence="2" id="KW-0012">Acyltransferase</keyword>
<accession>F0SIC7</accession>
<keyword evidence="1" id="KW-0808">Transferase</keyword>
<evidence type="ECO:0000313" key="4">
    <source>
        <dbReference type="EMBL" id="ADY58516.1"/>
    </source>
</evidence>
<keyword evidence="5" id="KW-1185">Reference proteome</keyword>
<dbReference type="InterPro" id="IPR000182">
    <property type="entry name" value="GNAT_dom"/>
</dbReference>
<protein>
    <submittedName>
        <fullName evidence="4">GCN5-related N-acetyltransferase</fullName>
    </submittedName>
</protein>
<dbReference type="InterPro" id="IPR050680">
    <property type="entry name" value="YpeA/RimI_acetyltransf"/>
</dbReference>
<dbReference type="PANTHER" id="PTHR43420">
    <property type="entry name" value="ACETYLTRANSFERASE"/>
    <property type="match status" value="1"/>
</dbReference>
<proteinExistence type="predicted"/>
<sequence>MSTSLAPTFSLHDNVPVELACVIDQGVHSDTTAAVPLHEIRPLSCFAELENRVVGGIIGRSWGMCCEIQTLWVVPNHRRQGLATELLSRFEEQAENRGCWTFYADVFSFQNPGFYRSAGYTSLGELHGFAPGVVRYTMMKQASADLVHS</sequence>
<dbReference type="GO" id="GO:0016747">
    <property type="term" value="F:acyltransferase activity, transferring groups other than amino-acyl groups"/>
    <property type="evidence" value="ECO:0007669"/>
    <property type="project" value="InterPro"/>
</dbReference>
<gene>
    <name evidence="4" type="ordered locus">Plabr_0893</name>
</gene>
<dbReference type="KEGG" id="pbs:Plabr_0893"/>
<dbReference type="eggNOG" id="COG0456">
    <property type="taxonomic scope" value="Bacteria"/>
</dbReference>
<evidence type="ECO:0000256" key="1">
    <source>
        <dbReference type="ARBA" id="ARBA00022679"/>
    </source>
</evidence>
<dbReference type="AlphaFoldDB" id="F0SIC7"/>
<feature type="domain" description="N-acetyltransferase" evidence="3">
    <location>
        <begin position="1"/>
        <end position="143"/>
    </location>
</feature>
<dbReference type="HOGENOM" id="CLU_115862_2_1_0"/>
<dbReference type="Proteomes" id="UP000006860">
    <property type="component" value="Chromosome"/>
</dbReference>
<evidence type="ECO:0000313" key="5">
    <source>
        <dbReference type="Proteomes" id="UP000006860"/>
    </source>
</evidence>
<reference evidence="5" key="1">
    <citation type="submission" date="2011-02" db="EMBL/GenBank/DDBJ databases">
        <title>The complete genome of Planctomyces brasiliensis DSM 5305.</title>
        <authorList>
            <person name="Lucas S."/>
            <person name="Copeland A."/>
            <person name="Lapidus A."/>
            <person name="Bruce D."/>
            <person name="Goodwin L."/>
            <person name="Pitluck S."/>
            <person name="Kyrpides N."/>
            <person name="Mavromatis K."/>
            <person name="Pagani I."/>
            <person name="Ivanova N."/>
            <person name="Ovchinnikova G."/>
            <person name="Lu M."/>
            <person name="Detter J.C."/>
            <person name="Han C."/>
            <person name="Land M."/>
            <person name="Hauser L."/>
            <person name="Markowitz V."/>
            <person name="Cheng J.-F."/>
            <person name="Hugenholtz P."/>
            <person name="Woyke T."/>
            <person name="Wu D."/>
            <person name="Tindall B."/>
            <person name="Pomrenke H.G."/>
            <person name="Brambilla E."/>
            <person name="Klenk H.-P."/>
            <person name="Eisen J.A."/>
        </authorList>
    </citation>
    <scope>NUCLEOTIDE SEQUENCE [LARGE SCALE GENOMIC DNA]</scope>
    <source>
        <strain evidence="5">ATCC 49424 / DSM 5305 / JCM 21570 / NBRC 103401 / IFAM 1448</strain>
    </source>
</reference>
<name>F0SIC7_RUBBR</name>
<dbReference type="InterPro" id="IPR016181">
    <property type="entry name" value="Acyl_CoA_acyltransferase"/>
</dbReference>
<dbReference type="STRING" id="756272.Plabr_0893"/>
<evidence type="ECO:0000256" key="2">
    <source>
        <dbReference type="ARBA" id="ARBA00023315"/>
    </source>
</evidence>
<dbReference type="SUPFAM" id="SSF55729">
    <property type="entry name" value="Acyl-CoA N-acyltransferases (Nat)"/>
    <property type="match status" value="1"/>
</dbReference>
<dbReference type="PROSITE" id="PS51186">
    <property type="entry name" value="GNAT"/>
    <property type="match status" value="1"/>
</dbReference>
<dbReference type="OrthoDB" id="9787920at2"/>
<organism evidence="4 5">
    <name type="scientific">Rubinisphaera brasiliensis (strain ATCC 49424 / DSM 5305 / JCM 21570 / IAM 15109 / NBRC 103401 / IFAM 1448)</name>
    <name type="common">Planctomyces brasiliensis</name>
    <dbReference type="NCBI Taxonomy" id="756272"/>
    <lineage>
        <taxon>Bacteria</taxon>
        <taxon>Pseudomonadati</taxon>
        <taxon>Planctomycetota</taxon>
        <taxon>Planctomycetia</taxon>
        <taxon>Planctomycetales</taxon>
        <taxon>Planctomycetaceae</taxon>
        <taxon>Rubinisphaera</taxon>
    </lineage>
</organism>
<evidence type="ECO:0000259" key="3">
    <source>
        <dbReference type="PROSITE" id="PS51186"/>
    </source>
</evidence>